<protein>
    <submittedName>
        <fullName evidence="1">Uncharacterized protein</fullName>
    </submittedName>
</protein>
<organism evidence="1 2">
    <name type="scientific">Catharanthus roseus</name>
    <name type="common">Madagascar periwinkle</name>
    <name type="synonym">Vinca rosea</name>
    <dbReference type="NCBI Taxonomy" id="4058"/>
    <lineage>
        <taxon>Eukaryota</taxon>
        <taxon>Viridiplantae</taxon>
        <taxon>Streptophyta</taxon>
        <taxon>Embryophyta</taxon>
        <taxon>Tracheophyta</taxon>
        <taxon>Spermatophyta</taxon>
        <taxon>Magnoliopsida</taxon>
        <taxon>eudicotyledons</taxon>
        <taxon>Gunneridae</taxon>
        <taxon>Pentapetalae</taxon>
        <taxon>asterids</taxon>
        <taxon>lamiids</taxon>
        <taxon>Gentianales</taxon>
        <taxon>Apocynaceae</taxon>
        <taxon>Rauvolfioideae</taxon>
        <taxon>Vinceae</taxon>
        <taxon>Catharanthinae</taxon>
        <taxon>Catharanthus</taxon>
    </lineage>
</organism>
<proteinExistence type="predicted"/>
<dbReference type="Proteomes" id="UP001060085">
    <property type="component" value="Linkage Group LG07"/>
</dbReference>
<dbReference type="EMBL" id="CM044707">
    <property type="protein sequence ID" value="KAI5655735.1"/>
    <property type="molecule type" value="Genomic_DNA"/>
</dbReference>
<evidence type="ECO:0000313" key="1">
    <source>
        <dbReference type="EMBL" id="KAI5655735.1"/>
    </source>
</evidence>
<name>A0ACC0A496_CATRO</name>
<comment type="caution">
    <text evidence="1">The sequence shown here is derived from an EMBL/GenBank/DDBJ whole genome shotgun (WGS) entry which is preliminary data.</text>
</comment>
<evidence type="ECO:0000313" key="2">
    <source>
        <dbReference type="Proteomes" id="UP001060085"/>
    </source>
</evidence>
<sequence>MYGLILNSEQRKNKQDQTNSFKSFSKPSLGHRPAQFICPRRSLQQESTSLSPEENSKLDMAEERRKAPSLKNAIDESLQTPILLRFATIEIKSRARVSPNQFVSRTSMALRLPPSVLRSERKE</sequence>
<accession>A0ACC0A496</accession>
<reference evidence="2" key="1">
    <citation type="journal article" date="2023" name="Nat. Plants">
        <title>Single-cell RNA sequencing provides a high-resolution roadmap for understanding the multicellular compartmentation of specialized metabolism.</title>
        <authorList>
            <person name="Sun S."/>
            <person name="Shen X."/>
            <person name="Li Y."/>
            <person name="Li Y."/>
            <person name="Wang S."/>
            <person name="Li R."/>
            <person name="Zhang H."/>
            <person name="Shen G."/>
            <person name="Guo B."/>
            <person name="Wei J."/>
            <person name="Xu J."/>
            <person name="St-Pierre B."/>
            <person name="Chen S."/>
            <person name="Sun C."/>
        </authorList>
    </citation>
    <scope>NUCLEOTIDE SEQUENCE [LARGE SCALE GENOMIC DNA]</scope>
</reference>
<gene>
    <name evidence="1" type="ORF">M9H77_32922</name>
</gene>
<keyword evidence="2" id="KW-1185">Reference proteome</keyword>